<name>A0ACC0LPW7_RHOML</name>
<comment type="caution">
    <text evidence="1">The sequence shown here is derived from an EMBL/GenBank/DDBJ whole genome shotgun (WGS) entry which is preliminary data.</text>
</comment>
<sequence length="72" mass="8777">MRRKNMRDYEGAVERIRRENNRMLLRKCRYYMFQLAKEVAETSGRKLTPRERSNVLANNKYLSDYDISNEEV</sequence>
<gene>
    <name evidence="1" type="ORF">RHMOL_Rhmol11G0077600</name>
</gene>
<dbReference type="EMBL" id="CM046398">
    <property type="protein sequence ID" value="KAI8530669.1"/>
    <property type="molecule type" value="Genomic_DNA"/>
</dbReference>
<reference evidence="1" key="1">
    <citation type="submission" date="2022-02" db="EMBL/GenBank/DDBJ databases">
        <title>Plant Genome Project.</title>
        <authorList>
            <person name="Zhang R.-G."/>
        </authorList>
    </citation>
    <scope>NUCLEOTIDE SEQUENCE</scope>
    <source>
        <strain evidence="1">AT1</strain>
    </source>
</reference>
<dbReference type="Proteomes" id="UP001062846">
    <property type="component" value="Chromosome 11"/>
</dbReference>
<organism evidence="1 2">
    <name type="scientific">Rhododendron molle</name>
    <name type="common">Chinese azalea</name>
    <name type="synonym">Azalea mollis</name>
    <dbReference type="NCBI Taxonomy" id="49168"/>
    <lineage>
        <taxon>Eukaryota</taxon>
        <taxon>Viridiplantae</taxon>
        <taxon>Streptophyta</taxon>
        <taxon>Embryophyta</taxon>
        <taxon>Tracheophyta</taxon>
        <taxon>Spermatophyta</taxon>
        <taxon>Magnoliopsida</taxon>
        <taxon>eudicotyledons</taxon>
        <taxon>Gunneridae</taxon>
        <taxon>Pentapetalae</taxon>
        <taxon>asterids</taxon>
        <taxon>Ericales</taxon>
        <taxon>Ericaceae</taxon>
        <taxon>Ericoideae</taxon>
        <taxon>Rhodoreae</taxon>
        <taxon>Rhododendron</taxon>
    </lineage>
</organism>
<accession>A0ACC0LPW7</accession>
<proteinExistence type="predicted"/>
<evidence type="ECO:0000313" key="1">
    <source>
        <dbReference type="EMBL" id="KAI8530669.1"/>
    </source>
</evidence>
<protein>
    <submittedName>
        <fullName evidence="1">Uncharacterized protein</fullName>
    </submittedName>
</protein>
<evidence type="ECO:0000313" key="2">
    <source>
        <dbReference type="Proteomes" id="UP001062846"/>
    </source>
</evidence>
<keyword evidence="2" id="KW-1185">Reference proteome</keyword>